<dbReference type="InterPro" id="IPR023809">
    <property type="entry name" value="Thiopep_bacteriocin_synth_dom"/>
</dbReference>
<comment type="caution">
    <text evidence="2">The sequence shown here is derived from an EMBL/GenBank/DDBJ whole genome shotgun (WGS) entry which is preliminary data.</text>
</comment>
<dbReference type="PATRIC" id="fig|1348663.4.peg.979"/>
<reference evidence="2 3" key="1">
    <citation type="submission" date="2014-05" db="EMBL/GenBank/DDBJ databases">
        <title>Draft Genome Sequence of Kitasatospora cheerisanensis KCTC 2395.</title>
        <authorList>
            <person name="Nam D.H."/>
        </authorList>
    </citation>
    <scope>NUCLEOTIDE SEQUENCE [LARGE SCALE GENOMIC DNA]</scope>
    <source>
        <strain evidence="2 3">KCTC 2395</strain>
    </source>
</reference>
<evidence type="ECO:0000313" key="3">
    <source>
        <dbReference type="Proteomes" id="UP000027178"/>
    </source>
</evidence>
<evidence type="ECO:0000313" key="2">
    <source>
        <dbReference type="EMBL" id="KDN87205.1"/>
    </source>
</evidence>
<dbReference type="HOGENOM" id="CLU_828786_0_0_11"/>
<dbReference type="Proteomes" id="UP000027178">
    <property type="component" value="Unassembled WGS sequence"/>
</dbReference>
<dbReference type="AlphaFoldDB" id="A0A066ZAR4"/>
<dbReference type="NCBIfam" id="TIGR03891">
    <property type="entry name" value="thiopep_ocin"/>
    <property type="match status" value="1"/>
</dbReference>
<keyword evidence="3" id="KW-1185">Reference proteome</keyword>
<evidence type="ECO:0000259" key="1">
    <source>
        <dbReference type="Pfam" id="PF14028"/>
    </source>
</evidence>
<dbReference type="Pfam" id="PF14028">
    <property type="entry name" value="Lant_dehydr_C"/>
    <property type="match status" value="1"/>
</dbReference>
<proteinExistence type="predicted"/>
<sequence>MQELPASAFVPTEARFPADVHCTRIRFDGQQLPLASFLRHCARMLDPVGSPEHETRAADEPPALARARRVFLHAGLAALADDARPSWFQLGVAPPAGRELRVELYRQVALLARELLHDGAAGNFFLMHKPPGLRLRFESGTGTGSGSGSGVGRGGRVAPVAGRVRAAVAGWRRDGLVLAVEPGVYEPENRLFGGPVSMRYAHRVFTADSLAWLDFHAADPADTGPDWAVSLAMVRALLDALAIAGWEDIDVWDRIRDRTGRQLPSGAAELSELTEIDTELVELWQHPESLIRQLPPVARRIVDEYRAAVEPIGRQWRTGYFATEAAGLGPRAVAAFVIVFHWNRAGMTMLRQALLAQALATREAGVR</sequence>
<gene>
    <name evidence="2" type="ORF">KCH_10260</name>
</gene>
<dbReference type="RefSeq" id="WP_051652744.1">
    <property type="nucleotide sequence ID" value="NZ_KK853997.1"/>
</dbReference>
<dbReference type="OrthoDB" id="4678170at2"/>
<protein>
    <recommendedName>
        <fullName evidence="1">Thiopeptide-type bacteriocin biosynthesis domain-containing protein</fullName>
    </recommendedName>
</protein>
<dbReference type="eggNOG" id="COG2518">
    <property type="taxonomic scope" value="Bacteria"/>
</dbReference>
<organism evidence="2 3">
    <name type="scientific">Kitasatospora cheerisanensis KCTC 2395</name>
    <dbReference type="NCBI Taxonomy" id="1348663"/>
    <lineage>
        <taxon>Bacteria</taxon>
        <taxon>Bacillati</taxon>
        <taxon>Actinomycetota</taxon>
        <taxon>Actinomycetes</taxon>
        <taxon>Kitasatosporales</taxon>
        <taxon>Streptomycetaceae</taxon>
        <taxon>Kitasatospora</taxon>
    </lineage>
</organism>
<accession>A0A066ZAR4</accession>
<name>A0A066ZAR4_9ACTN</name>
<feature type="domain" description="Thiopeptide-type bacteriocin biosynthesis" evidence="1">
    <location>
        <begin position="104"/>
        <end position="360"/>
    </location>
</feature>
<dbReference type="EMBL" id="JNBY01000049">
    <property type="protein sequence ID" value="KDN87205.1"/>
    <property type="molecule type" value="Genomic_DNA"/>
</dbReference>